<dbReference type="EMBL" id="QVQT01000003">
    <property type="protein sequence ID" value="RFU16815.1"/>
    <property type="molecule type" value="Genomic_DNA"/>
</dbReference>
<dbReference type="Proteomes" id="UP000264702">
    <property type="component" value="Unassembled WGS sequence"/>
</dbReference>
<protein>
    <submittedName>
        <fullName evidence="2">Uncharacterized protein</fullName>
    </submittedName>
</protein>
<evidence type="ECO:0000313" key="2">
    <source>
        <dbReference type="EMBL" id="RFU16815.1"/>
    </source>
</evidence>
<keyword evidence="1" id="KW-0472">Membrane</keyword>
<feature type="transmembrane region" description="Helical" evidence="1">
    <location>
        <begin position="21"/>
        <end position="39"/>
    </location>
</feature>
<organism evidence="2 3">
    <name type="scientific">Paracidobacterium acidisoli</name>
    <dbReference type="NCBI Taxonomy" id="2303751"/>
    <lineage>
        <taxon>Bacteria</taxon>
        <taxon>Pseudomonadati</taxon>
        <taxon>Acidobacteriota</taxon>
        <taxon>Terriglobia</taxon>
        <taxon>Terriglobales</taxon>
        <taxon>Acidobacteriaceae</taxon>
        <taxon>Paracidobacterium</taxon>
    </lineage>
</organism>
<accession>A0A372IPI1</accession>
<keyword evidence="3" id="KW-1185">Reference proteome</keyword>
<reference evidence="2 3" key="1">
    <citation type="submission" date="2018-08" db="EMBL/GenBank/DDBJ databases">
        <title>Acidipila sp. 4G-K13, an acidobacterium isolated from forest soil.</title>
        <authorList>
            <person name="Gao Z.-H."/>
            <person name="Qiu L.-H."/>
        </authorList>
    </citation>
    <scope>NUCLEOTIDE SEQUENCE [LARGE SCALE GENOMIC DNA]</scope>
    <source>
        <strain evidence="2 3">4G-K13</strain>
    </source>
</reference>
<feature type="transmembrane region" description="Helical" evidence="1">
    <location>
        <begin position="51"/>
        <end position="73"/>
    </location>
</feature>
<feature type="transmembrane region" description="Helical" evidence="1">
    <location>
        <begin position="240"/>
        <end position="262"/>
    </location>
</feature>
<gene>
    <name evidence="2" type="ORF">D0Y96_08690</name>
</gene>
<evidence type="ECO:0000256" key="1">
    <source>
        <dbReference type="SAM" id="Phobius"/>
    </source>
</evidence>
<feature type="transmembrane region" description="Helical" evidence="1">
    <location>
        <begin position="102"/>
        <end position="123"/>
    </location>
</feature>
<dbReference type="OrthoDB" id="127423at2"/>
<dbReference type="RefSeq" id="WP_117298983.1">
    <property type="nucleotide sequence ID" value="NZ_QVQT02000003.1"/>
</dbReference>
<dbReference type="AlphaFoldDB" id="A0A372IPI1"/>
<proteinExistence type="predicted"/>
<evidence type="ECO:0000313" key="3">
    <source>
        <dbReference type="Proteomes" id="UP000264702"/>
    </source>
</evidence>
<name>A0A372IPI1_9BACT</name>
<keyword evidence="1" id="KW-1133">Transmembrane helix</keyword>
<sequence>MELPVFSKSDASADPSSAPETRARILCGTLAALLVVLAFCNPPAHALSGPAIFLLAAGYICFATAAGFAGALIPRRRKSELGPEGESEWDLKRSPERIFERICLSGAAARGAALSWILLAPAVLLLREASMWALPVTAAASAALAVCLRRAAPEETSPSAVWMTYRQETPYFAEPLRFLPRRRMAVLSSICLHGTVLVLLIPAIFAGSVLLAAAVFGPAAQVAGWKAAPDEPRKNAVRATLRLTLGTVFALFILFLAMLPWLPGGTIPPGMAAVQDRAQAAARAASAAAKEASAGAPEKGFRAMILWPAPEKKPVVLPPVPHPVRSPLSRLSAPLVIPFNGPYWYSREPGKWPGANAHVAHGSPLTTKIHSTDWKPLLMAAHQQLGTAIDLNCCSRIELTIRNGDPHAESIAVGIYLTDSTLPGKPSQYLGAEPVLPGAEMGMDSGLSTARVREQTLTFPMRDEGRIRKFDEITVVYLTGMDHSTEGARIAVRSFTLFPRQRP</sequence>
<keyword evidence="1" id="KW-0812">Transmembrane</keyword>
<comment type="caution">
    <text evidence="2">The sequence shown here is derived from an EMBL/GenBank/DDBJ whole genome shotgun (WGS) entry which is preliminary data.</text>
</comment>